<dbReference type="InterPro" id="IPR020568">
    <property type="entry name" value="Ribosomal_Su5_D2-typ_SF"/>
</dbReference>
<accession>A0ABD5URF1</accession>
<dbReference type="GO" id="GO:0004519">
    <property type="term" value="F:endonuclease activity"/>
    <property type="evidence" value="ECO:0007669"/>
    <property type="project" value="UniProtKB-KW"/>
</dbReference>
<dbReference type="InterPro" id="IPR002099">
    <property type="entry name" value="MutL/Mlh/PMS"/>
</dbReference>
<evidence type="ECO:0000256" key="3">
    <source>
        <dbReference type="ARBA" id="ARBA00023204"/>
    </source>
</evidence>
<keyword evidence="8" id="KW-0540">Nuclease</keyword>
<dbReference type="Pfam" id="PF13589">
    <property type="entry name" value="HATPase_c_3"/>
    <property type="match status" value="1"/>
</dbReference>
<protein>
    <recommendedName>
        <fullName evidence="4">DNA mismatch repair protein MutL</fullName>
    </recommendedName>
</protein>
<dbReference type="InterPro" id="IPR020667">
    <property type="entry name" value="DNA_mismatch_repair_MutL"/>
</dbReference>
<dbReference type="PROSITE" id="PS00058">
    <property type="entry name" value="DNA_MISMATCH_REPAIR_1"/>
    <property type="match status" value="1"/>
</dbReference>
<dbReference type="InterPro" id="IPR038973">
    <property type="entry name" value="MutL/Mlh/Pms-like"/>
</dbReference>
<gene>
    <name evidence="4 8" type="primary">mutL</name>
    <name evidence="8" type="ORF">ACFQE9_03770</name>
</gene>
<dbReference type="SMART" id="SM00853">
    <property type="entry name" value="MutL_C"/>
    <property type="match status" value="1"/>
</dbReference>
<dbReference type="InterPro" id="IPR037198">
    <property type="entry name" value="MutL_C_sf"/>
</dbReference>
<dbReference type="Pfam" id="PF01119">
    <property type="entry name" value="DNA_mis_repair"/>
    <property type="match status" value="1"/>
</dbReference>
<feature type="domain" description="DNA mismatch repair protein S5" evidence="7">
    <location>
        <begin position="248"/>
        <end position="398"/>
    </location>
</feature>
<dbReference type="Gene3D" id="3.30.1370.100">
    <property type="entry name" value="MutL, C-terminal domain, regulatory subdomain"/>
    <property type="match status" value="1"/>
</dbReference>
<dbReference type="InterPro" id="IPR014762">
    <property type="entry name" value="DNA_mismatch_repair_CS"/>
</dbReference>
<dbReference type="Proteomes" id="UP001596296">
    <property type="component" value="Unassembled WGS sequence"/>
</dbReference>
<name>A0ABD5URF1_9EURY</name>
<dbReference type="SUPFAM" id="SSF54211">
    <property type="entry name" value="Ribosomal protein S5 domain 2-like"/>
    <property type="match status" value="1"/>
</dbReference>
<dbReference type="RefSeq" id="WP_379740546.1">
    <property type="nucleotide sequence ID" value="NZ_JBHSVN010000001.1"/>
</dbReference>
<reference evidence="8 9" key="1">
    <citation type="journal article" date="2019" name="Int. J. Syst. Evol. Microbiol.">
        <title>The Global Catalogue of Microorganisms (GCM) 10K type strain sequencing project: providing services to taxonomists for standard genome sequencing and annotation.</title>
        <authorList>
            <consortium name="The Broad Institute Genomics Platform"/>
            <consortium name="The Broad Institute Genome Sequencing Center for Infectious Disease"/>
            <person name="Wu L."/>
            <person name="Ma J."/>
        </authorList>
    </citation>
    <scope>NUCLEOTIDE SEQUENCE [LARGE SCALE GENOMIC DNA]</scope>
    <source>
        <strain evidence="8 9">SKJ47</strain>
    </source>
</reference>
<keyword evidence="2 4" id="KW-0227">DNA damage</keyword>
<dbReference type="InterPro" id="IPR036890">
    <property type="entry name" value="HATPase_C_sf"/>
</dbReference>
<feature type="region of interest" description="Disordered" evidence="5">
    <location>
        <begin position="1"/>
        <end position="34"/>
    </location>
</feature>
<evidence type="ECO:0000313" key="9">
    <source>
        <dbReference type="Proteomes" id="UP001596296"/>
    </source>
</evidence>
<dbReference type="SUPFAM" id="SSF55874">
    <property type="entry name" value="ATPase domain of HSP90 chaperone/DNA topoisomerase II/histidine kinase"/>
    <property type="match status" value="1"/>
</dbReference>
<evidence type="ECO:0000259" key="6">
    <source>
        <dbReference type="SMART" id="SM00853"/>
    </source>
</evidence>
<dbReference type="HAMAP" id="MF_00149">
    <property type="entry name" value="DNA_mis_repair"/>
    <property type="match status" value="1"/>
</dbReference>
<proteinExistence type="inferred from homology"/>
<sequence length="625" mass="66035">MSDGSRNRDEYGSHEGGEAGSNGDPPRIRRLSKPTVDRIAAGEVITRPARVVGELVDNALDAGASRVGIAVEGDGTESLRVRDDGRGMSRADAKLAIERHATSKLRDGEDPTDVAALGFRGEALPSIADAARLEILTNAGGAVGTRIETRPRSGAGVAGDAGDAGDAEDDAVTVKDAGRARGTTVIVEDLFANRPARRESLAGAAAEFARISALVTDYALARPDVAFTLEHDGRETFSTPGTGWTDAVLGVYDREVASRSTEIDATSRLRAGDGDATVNDDGAAAKDSDATANDADSAAVDLEVRGVLAYPSVSRASRDHVRIAVEGRPVEDARLERAVSEGYGRLLPDGREPVAAVDLRLPTSEVDPNVHPAKREVRLRRGEAVADAVSAVVEDALTGADLRRKAEVATDLETSLSAPSDASPFADVDPIGQYGDLYVLCDAGEELLVVDAHAAHERVNFERLRRAFETARDPSPEDPSPEAVVPLDPPATVSLSSDERAAMEAHREDLRRVGFDSEAFGGSTVRLRSVPAPFGRAADVEAFRDALSTLAAGGRPDDPREELLADLACHPSLKRGDAMTDAEMGSLLDRLGECDRPFSCPHGRPTVLSIEEATLADGFDRPTRR</sequence>
<keyword evidence="9" id="KW-1185">Reference proteome</keyword>
<dbReference type="Pfam" id="PF08676">
    <property type="entry name" value="MutL_C"/>
    <property type="match status" value="1"/>
</dbReference>
<keyword evidence="8" id="KW-0378">Hydrolase</keyword>
<dbReference type="CDD" id="cd00782">
    <property type="entry name" value="MutL_Trans"/>
    <property type="match status" value="1"/>
</dbReference>
<dbReference type="CDD" id="cd16926">
    <property type="entry name" value="HATPase_MutL-MLH-PMS-like"/>
    <property type="match status" value="1"/>
</dbReference>
<dbReference type="InterPro" id="IPR014721">
    <property type="entry name" value="Ribsml_uS5_D2-typ_fold_subgr"/>
</dbReference>
<evidence type="ECO:0000256" key="5">
    <source>
        <dbReference type="SAM" id="MobiDB-lite"/>
    </source>
</evidence>
<dbReference type="PANTHER" id="PTHR10073:SF12">
    <property type="entry name" value="DNA MISMATCH REPAIR PROTEIN MLH1"/>
    <property type="match status" value="1"/>
</dbReference>
<feature type="region of interest" description="Disordered" evidence="5">
    <location>
        <begin position="470"/>
        <end position="490"/>
    </location>
</feature>
<evidence type="ECO:0000256" key="2">
    <source>
        <dbReference type="ARBA" id="ARBA00022763"/>
    </source>
</evidence>
<dbReference type="AlphaFoldDB" id="A0ABD5URF1"/>
<evidence type="ECO:0000256" key="4">
    <source>
        <dbReference type="HAMAP-Rule" id="MF_00149"/>
    </source>
</evidence>
<comment type="function">
    <text evidence="4">This protein is involved in the repair of mismatches in DNA. It is required for dam-dependent methyl-directed DNA mismatch repair. May act as a 'molecular matchmaker', a protein that promotes the formation of a stable complex between two or more DNA-binding proteins in an ATP-dependent manner without itself being part of a final effector complex.</text>
</comment>
<comment type="caution">
    <text evidence="8">The sequence shown here is derived from an EMBL/GenBank/DDBJ whole genome shotgun (WGS) entry which is preliminary data.</text>
</comment>
<dbReference type="NCBIfam" id="TIGR00585">
    <property type="entry name" value="mutl"/>
    <property type="match status" value="1"/>
</dbReference>
<dbReference type="GO" id="GO:0006298">
    <property type="term" value="P:mismatch repair"/>
    <property type="evidence" value="ECO:0007669"/>
    <property type="project" value="UniProtKB-UniRule"/>
</dbReference>
<dbReference type="InterPro" id="IPR013507">
    <property type="entry name" value="DNA_mismatch_S5_2-like"/>
</dbReference>
<dbReference type="Gene3D" id="3.30.565.10">
    <property type="entry name" value="Histidine kinase-like ATPase, C-terminal domain"/>
    <property type="match status" value="1"/>
</dbReference>
<feature type="compositionally biased region" description="Basic and acidic residues" evidence="5">
    <location>
        <begin position="1"/>
        <end position="17"/>
    </location>
</feature>
<dbReference type="SUPFAM" id="SSF118116">
    <property type="entry name" value="DNA mismatch repair protein MutL"/>
    <property type="match status" value="1"/>
</dbReference>
<evidence type="ECO:0000313" key="8">
    <source>
        <dbReference type="EMBL" id="MFC6891738.1"/>
    </source>
</evidence>
<dbReference type="PANTHER" id="PTHR10073">
    <property type="entry name" value="DNA MISMATCH REPAIR PROTEIN MLH, PMS, MUTL"/>
    <property type="match status" value="1"/>
</dbReference>
<dbReference type="EMBL" id="JBHSXL010000003">
    <property type="protein sequence ID" value="MFC6891738.1"/>
    <property type="molecule type" value="Genomic_DNA"/>
</dbReference>
<dbReference type="Gene3D" id="3.30.230.10">
    <property type="match status" value="1"/>
</dbReference>
<organism evidence="8 9">
    <name type="scientific">Halopenitus salinus</name>
    <dbReference type="NCBI Taxonomy" id="1198295"/>
    <lineage>
        <taxon>Archaea</taxon>
        <taxon>Methanobacteriati</taxon>
        <taxon>Methanobacteriota</taxon>
        <taxon>Stenosarchaea group</taxon>
        <taxon>Halobacteria</taxon>
        <taxon>Halobacteriales</taxon>
        <taxon>Haloferacaceae</taxon>
        <taxon>Halopenitus</taxon>
    </lineage>
</organism>
<dbReference type="SMART" id="SM01340">
    <property type="entry name" value="DNA_mis_repair"/>
    <property type="match status" value="1"/>
</dbReference>
<dbReference type="InterPro" id="IPR042120">
    <property type="entry name" value="MutL_C_dimsub"/>
</dbReference>
<dbReference type="FunFam" id="3.30.565.10:FF:000003">
    <property type="entry name" value="DNA mismatch repair endonuclease MutL"/>
    <property type="match status" value="1"/>
</dbReference>
<dbReference type="Gene3D" id="3.30.1540.20">
    <property type="entry name" value="MutL, C-terminal domain, dimerisation subdomain"/>
    <property type="match status" value="1"/>
</dbReference>
<evidence type="ECO:0000259" key="7">
    <source>
        <dbReference type="SMART" id="SM01340"/>
    </source>
</evidence>
<comment type="similarity">
    <text evidence="1 4">Belongs to the DNA mismatch repair MutL/HexB family.</text>
</comment>
<dbReference type="InterPro" id="IPR014790">
    <property type="entry name" value="MutL_C"/>
</dbReference>
<dbReference type="InterPro" id="IPR042121">
    <property type="entry name" value="MutL_C_regsub"/>
</dbReference>
<keyword evidence="8" id="KW-0255">Endonuclease</keyword>
<keyword evidence="3 4" id="KW-0234">DNA repair</keyword>
<evidence type="ECO:0000256" key="1">
    <source>
        <dbReference type="ARBA" id="ARBA00006082"/>
    </source>
</evidence>
<feature type="domain" description="MutL C-terminal dimerisation" evidence="6">
    <location>
        <begin position="430"/>
        <end position="579"/>
    </location>
</feature>